<evidence type="ECO:0000313" key="2">
    <source>
        <dbReference type="EMBL" id="MFC4403287.1"/>
    </source>
</evidence>
<name>A0ABV8WTU0_9BACI</name>
<dbReference type="SMART" id="SM00530">
    <property type="entry name" value="HTH_XRE"/>
    <property type="match status" value="1"/>
</dbReference>
<dbReference type="EMBL" id="JBHSDT010000004">
    <property type="protein sequence ID" value="MFC4403287.1"/>
    <property type="molecule type" value="Genomic_DNA"/>
</dbReference>
<comment type="caution">
    <text evidence="2">The sequence shown here is derived from an EMBL/GenBank/DDBJ whole genome shotgun (WGS) entry which is preliminary data.</text>
</comment>
<protein>
    <submittedName>
        <fullName evidence="2">Helix-turn-helix transcriptional regulator</fullName>
    </submittedName>
</protein>
<organism evidence="2 3">
    <name type="scientific">Gracilibacillus xinjiangensis</name>
    <dbReference type="NCBI Taxonomy" id="1193282"/>
    <lineage>
        <taxon>Bacteria</taxon>
        <taxon>Bacillati</taxon>
        <taxon>Bacillota</taxon>
        <taxon>Bacilli</taxon>
        <taxon>Bacillales</taxon>
        <taxon>Bacillaceae</taxon>
        <taxon>Gracilibacillus</taxon>
    </lineage>
</organism>
<sequence length="94" mass="10663">MNMELAFLMRKMRRLKDIKQEQMAKLMGMSRQAISRIENGETQIKAVDLFRWVQTTHGQDMLINFMMSADLVSTAVTSIPGVTMLITNLSLLAA</sequence>
<gene>
    <name evidence="2" type="ORF">ACFOY7_09370</name>
</gene>
<dbReference type="PROSITE" id="PS50943">
    <property type="entry name" value="HTH_CROC1"/>
    <property type="match status" value="1"/>
</dbReference>
<accession>A0ABV8WTU0</accession>
<keyword evidence="3" id="KW-1185">Reference proteome</keyword>
<dbReference type="Pfam" id="PF01381">
    <property type="entry name" value="HTH_3"/>
    <property type="match status" value="1"/>
</dbReference>
<dbReference type="InterPro" id="IPR001387">
    <property type="entry name" value="Cro/C1-type_HTH"/>
</dbReference>
<evidence type="ECO:0000313" key="3">
    <source>
        <dbReference type="Proteomes" id="UP001595882"/>
    </source>
</evidence>
<dbReference type="CDD" id="cd00093">
    <property type="entry name" value="HTH_XRE"/>
    <property type="match status" value="1"/>
</dbReference>
<reference evidence="3" key="1">
    <citation type="journal article" date="2019" name="Int. J. Syst. Evol. Microbiol.">
        <title>The Global Catalogue of Microorganisms (GCM) 10K type strain sequencing project: providing services to taxonomists for standard genome sequencing and annotation.</title>
        <authorList>
            <consortium name="The Broad Institute Genomics Platform"/>
            <consortium name="The Broad Institute Genome Sequencing Center for Infectious Disease"/>
            <person name="Wu L."/>
            <person name="Ma J."/>
        </authorList>
    </citation>
    <scope>NUCLEOTIDE SEQUENCE [LARGE SCALE GENOMIC DNA]</scope>
    <source>
        <strain evidence="3">CCUG 37865</strain>
    </source>
</reference>
<dbReference type="RefSeq" id="WP_390251675.1">
    <property type="nucleotide sequence ID" value="NZ_JBHSDT010000004.1"/>
</dbReference>
<proteinExistence type="predicted"/>
<dbReference type="Gene3D" id="1.10.260.40">
    <property type="entry name" value="lambda repressor-like DNA-binding domains"/>
    <property type="match status" value="1"/>
</dbReference>
<dbReference type="Proteomes" id="UP001595882">
    <property type="component" value="Unassembled WGS sequence"/>
</dbReference>
<feature type="domain" description="HTH cro/C1-type" evidence="1">
    <location>
        <begin position="9"/>
        <end position="46"/>
    </location>
</feature>
<dbReference type="InterPro" id="IPR010982">
    <property type="entry name" value="Lambda_DNA-bd_dom_sf"/>
</dbReference>
<evidence type="ECO:0000259" key="1">
    <source>
        <dbReference type="PROSITE" id="PS50943"/>
    </source>
</evidence>
<dbReference type="SUPFAM" id="SSF47413">
    <property type="entry name" value="lambda repressor-like DNA-binding domains"/>
    <property type="match status" value="1"/>
</dbReference>